<dbReference type="InterPro" id="IPR035093">
    <property type="entry name" value="RelE/ParE_toxin_dom_sf"/>
</dbReference>
<gene>
    <name evidence="2" type="ORF">HUK38_12600</name>
</gene>
<sequence length="83" mass="9826">MANYPLRFQSRAEKDLAGLPRKDQIHIIKGITALQNNLFGDIKKLKSTHPEYRLRVGDYRILFEIVDSIIIIHRVGHRREIYR</sequence>
<reference evidence="2 3" key="1">
    <citation type="journal article" date="2020" name="Arch. Microbiol.">
        <title>The genome sequence of the giant phototrophic gammaproteobacterium Thiospirillum jenense gives insight into its physiological properties and phylogenetic relationships.</title>
        <authorList>
            <person name="Imhoff J.F."/>
            <person name="Meyer T.E."/>
            <person name="Kyndt J.A."/>
        </authorList>
    </citation>
    <scope>NUCLEOTIDE SEQUENCE [LARGE SCALE GENOMIC DNA]</scope>
    <source>
        <strain evidence="2 3">DSM 216</strain>
    </source>
</reference>
<dbReference type="InterPro" id="IPR052747">
    <property type="entry name" value="TA_system_RelE_toxin"/>
</dbReference>
<keyword evidence="1" id="KW-1277">Toxin-antitoxin system</keyword>
<evidence type="ECO:0000313" key="2">
    <source>
        <dbReference type="EMBL" id="MBB1127058.1"/>
    </source>
</evidence>
<comment type="caution">
    <text evidence="2">The sequence shown here is derived from an EMBL/GenBank/DDBJ whole genome shotgun (WGS) entry which is preliminary data.</text>
</comment>
<dbReference type="AlphaFoldDB" id="A0A839HJW9"/>
<evidence type="ECO:0000313" key="3">
    <source>
        <dbReference type="Proteomes" id="UP000548632"/>
    </source>
</evidence>
<dbReference type="Pfam" id="PF05016">
    <property type="entry name" value="ParE_toxin"/>
    <property type="match status" value="1"/>
</dbReference>
<evidence type="ECO:0000256" key="1">
    <source>
        <dbReference type="ARBA" id="ARBA00022649"/>
    </source>
</evidence>
<dbReference type="InterPro" id="IPR007712">
    <property type="entry name" value="RelE/ParE_toxin"/>
</dbReference>
<dbReference type="Gene3D" id="3.30.2310.20">
    <property type="entry name" value="RelE-like"/>
    <property type="match status" value="1"/>
</dbReference>
<dbReference type="RefSeq" id="WP_182584680.1">
    <property type="nucleotide sequence ID" value="NZ_JABVCQ010000033.1"/>
</dbReference>
<name>A0A839HJW9_9GAMM</name>
<dbReference type="PANTHER" id="PTHR38813">
    <property type="match status" value="1"/>
</dbReference>
<dbReference type="EMBL" id="JABVCQ010000033">
    <property type="protein sequence ID" value="MBB1127058.1"/>
    <property type="molecule type" value="Genomic_DNA"/>
</dbReference>
<dbReference type="PANTHER" id="PTHR38813:SF1">
    <property type="entry name" value="TOXIN RELE1-RELATED"/>
    <property type="match status" value="1"/>
</dbReference>
<protein>
    <submittedName>
        <fullName evidence="2">Type II toxin-antitoxin system RelE/ParE family toxin</fullName>
    </submittedName>
</protein>
<proteinExistence type="predicted"/>
<organism evidence="2 3">
    <name type="scientific">Thiospirillum jenense</name>
    <dbReference type="NCBI Taxonomy" id="1653858"/>
    <lineage>
        <taxon>Bacteria</taxon>
        <taxon>Pseudomonadati</taxon>
        <taxon>Pseudomonadota</taxon>
        <taxon>Gammaproteobacteria</taxon>
        <taxon>Chromatiales</taxon>
        <taxon>Chromatiaceae</taxon>
        <taxon>Thiospirillum</taxon>
    </lineage>
</organism>
<dbReference type="SUPFAM" id="SSF143011">
    <property type="entry name" value="RelE-like"/>
    <property type="match status" value="1"/>
</dbReference>
<dbReference type="Proteomes" id="UP000548632">
    <property type="component" value="Unassembled WGS sequence"/>
</dbReference>
<keyword evidence="3" id="KW-1185">Reference proteome</keyword>
<accession>A0A839HJW9</accession>